<name>A0A0J8GCL9_9LIST</name>
<dbReference type="Pfam" id="PF02870">
    <property type="entry name" value="Methyltransf_1N"/>
    <property type="match status" value="1"/>
</dbReference>
<gene>
    <name evidence="11" type="ORF">X560_1945</name>
</gene>
<keyword evidence="5 11" id="KW-0808">Transferase</keyword>
<keyword evidence="7" id="KW-0234">DNA repair</keyword>
<dbReference type="GO" id="GO:0032259">
    <property type="term" value="P:methylation"/>
    <property type="evidence" value="ECO:0007669"/>
    <property type="project" value="UniProtKB-KW"/>
</dbReference>
<dbReference type="PANTHER" id="PTHR10815">
    <property type="entry name" value="METHYLATED-DNA--PROTEIN-CYSTEINE METHYLTRANSFERASE"/>
    <property type="match status" value="1"/>
</dbReference>
<evidence type="ECO:0000256" key="3">
    <source>
        <dbReference type="ARBA" id="ARBA00011918"/>
    </source>
</evidence>
<accession>A0A0J8GCL9</accession>
<dbReference type="EMBL" id="AZHO01000024">
    <property type="protein sequence ID" value="KMT58729.1"/>
    <property type="molecule type" value="Genomic_DNA"/>
</dbReference>
<evidence type="ECO:0000259" key="9">
    <source>
        <dbReference type="Pfam" id="PF01035"/>
    </source>
</evidence>
<keyword evidence="4 11" id="KW-0489">Methyltransferase</keyword>
<dbReference type="InterPro" id="IPR014048">
    <property type="entry name" value="MethylDNA_cys_MeTrfase_DNA-bd"/>
</dbReference>
<proteinExistence type="inferred from homology"/>
<comment type="catalytic activity">
    <reaction evidence="1">
        <text>a 4-O-methyl-thymidine in DNA + L-cysteinyl-[protein] = a thymidine in DNA + S-methyl-L-cysteinyl-[protein]</text>
        <dbReference type="Rhea" id="RHEA:53428"/>
        <dbReference type="Rhea" id="RHEA-COMP:10131"/>
        <dbReference type="Rhea" id="RHEA-COMP:10132"/>
        <dbReference type="Rhea" id="RHEA-COMP:13555"/>
        <dbReference type="Rhea" id="RHEA-COMP:13556"/>
        <dbReference type="ChEBI" id="CHEBI:29950"/>
        <dbReference type="ChEBI" id="CHEBI:82612"/>
        <dbReference type="ChEBI" id="CHEBI:137386"/>
        <dbReference type="ChEBI" id="CHEBI:137387"/>
        <dbReference type="EC" id="2.1.1.63"/>
    </reaction>
</comment>
<comment type="catalytic activity">
    <reaction evidence="8">
        <text>a 6-O-methyl-2'-deoxyguanosine in DNA + L-cysteinyl-[protein] = S-methyl-L-cysteinyl-[protein] + a 2'-deoxyguanosine in DNA</text>
        <dbReference type="Rhea" id="RHEA:24000"/>
        <dbReference type="Rhea" id="RHEA-COMP:10131"/>
        <dbReference type="Rhea" id="RHEA-COMP:10132"/>
        <dbReference type="Rhea" id="RHEA-COMP:11367"/>
        <dbReference type="Rhea" id="RHEA-COMP:11368"/>
        <dbReference type="ChEBI" id="CHEBI:29950"/>
        <dbReference type="ChEBI" id="CHEBI:82612"/>
        <dbReference type="ChEBI" id="CHEBI:85445"/>
        <dbReference type="ChEBI" id="CHEBI:85448"/>
        <dbReference type="EC" id="2.1.1.63"/>
    </reaction>
</comment>
<evidence type="ECO:0000256" key="5">
    <source>
        <dbReference type="ARBA" id="ARBA00022679"/>
    </source>
</evidence>
<evidence type="ECO:0000256" key="1">
    <source>
        <dbReference type="ARBA" id="ARBA00001286"/>
    </source>
</evidence>
<dbReference type="RefSeq" id="WP_007472244.1">
    <property type="nucleotide sequence ID" value="NZ_KQ130617.1"/>
</dbReference>
<evidence type="ECO:0000256" key="7">
    <source>
        <dbReference type="ARBA" id="ARBA00023204"/>
    </source>
</evidence>
<dbReference type="InterPro" id="IPR001497">
    <property type="entry name" value="MethylDNA_cys_MeTrfase_AS"/>
</dbReference>
<dbReference type="Proteomes" id="UP000052258">
    <property type="component" value="Unassembled WGS sequence"/>
</dbReference>
<organism evidence="11 12">
    <name type="scientific">Listeria fleischmannii 1991</name>
    <dbReference type="NCBI Taxonomy" id="1430899"/>
    <lineage>
        <taxon>Bacteria</taxon>
        <taxon>Bacillati</taxon>
        <taxon>Bacillota</taxon>
        <taxon>Bacilli</taxon>
        <taxon>Bacillales</taxon>
        <taxon>Listeriaceae</taxon>
        <taxon>Listeria</taxon>
    </lineage>
</organism>
<keyword evidence="12" id="KW-1185">Reference proteome</keyword>
<dbReference type="InterPro" id="IPR008332">
    <property type="entry name" value="MethylG_MeTrfase_N"/>
</dbReference>
<dbReference type="Gene3D" id="3.30.160.70">
    <property type="entry name" value="Methylated DNA-protein cysteine methyltransferase domain"/>
    <property type="match status" value="1"/>
</dbReference>
<dbReference type="CDD" id="cd06445">
    <property type="entry name" value="ATase"/>
    <property type="match status" value="1"/>
</dbReference>
<dbReference type="Gene3D" id="1.10.10.10">
    <property type="entry name" value="Winged helix-like DNA-binding domain superfamily/Winged helix DNA-binding domain"/>
    <property type="match status" value="1"/>
</dbReference>
<dbReference type="InterPro" id="IPR036217">
    <property type="entry name" value="MethylDNA_cys_MeTrfase_DNAb"/>
</dbReference>
<reference evidence="11 12" key="1">
    <citation type="journal article" date="2015" name="Genome Biol. Evol.">
        <title>Comparative Genomics of Listeria Sensu Lato: Genus-Wide Differences in Evolutionary Dynamics and the Progressive Gain of Complex, Potentially Pathogenicity-Related Traits through Lateral Gene Transfer.</title>
        <authorList>
            <person name="Chiara M."/>
            <person name="Caruso M."/>
            <person name="D'Erchia A.M."/>
            <person name="Manzari C."/>
            <person name="Fraccalvieri R."/>
            <person name="Goffredo E."/>
            <person name="Latorre L."/>
            <person name="Miccolupo A."/>
            <person name="Padalino I."/>
            <person name="Santagada G."/>
            <person name="Chiocco D."/>
            <person name="Pesole G."/>
            <person name="Horner D.S."/>
            <person name="Parisi A."/>
        </authorList>
    </citation>
    <scope>NUCLEOTIDE SEQUENCE [LARGE SCALE GENOMIC DNA]</scope>
    <source>
        <strain evidence="11 12">1991</strain>
    </source>
</reference>
<dbReference type="Pfam" id="PF01035">
    <property type="entry name" value="DNA_binding_1"/>
    <property type="match status" value="1"/>
</dbReference>
<dbReference type="GO" id="GO:0003908">
    <property type="term" value="F:methylated-DNA-[protein]-cysteine S-methyltransferase activity"/>
    <property type="evidence" value="ECO:0007669"/>
    <property type="project" value="UniProtKB-EC"/>
</dbReference>
<dbReference type="NCBIfam" id="TIGR00589">
    <property type="entry name" value="ogt"/>
    <property type="match status" value="1"/>
</dbReference>
<dbReference type="SUPFAM" id="SSF53155">
    <property type="entry name" value="Methylated DNA-protein cysteine methyltransferase domain"/>
    <property type="match status" value="1"/>
</dbReference>
<comment type="similarity">
    <text evidence="2">Belongs to the MGMT family.</text>
</comment>
<dbReference type="OrthoDB" id="9802228at2"/>
<evidence type="ECO:0000256" key="2">
    <source>
        <dbReference type="ARBA" id="ARBA00008711"/>
    </source>
</evidence>
<keyword evidence="6" id="KW-0227">DNA damage</keyword>
<evidence type="ECO:0000256" key="8">
    <source>
        <dbReference type="ARBA" id="ARBA00049348"/>
    </source>
</evidence>
<dbReference type="InterPro" id="IPR036631">
    <property type="entry name" value="MGMT_N_sf"/>
</dbReference>
<feature type="domain" description="Methylguanine DNA methyltransferase ribonuclease-like" evidence="10">
    <location>
        <begin position="5"/>
        <end position="66"/>
    </location>
</feature>
<protein>
    <recommendedName>
        <fullName evidence="3">methylated-DNA--[protein]-cysteine S-methyltransferase</fullName>
        <ecNumber evidence="3">2.1.1.63</ecNumber>
    </recommendedName>
</protein>
<dbReference type="SUPFAM" id="SSF46767">
    <property type="entry name" value="Methylated DNA-protein cysteine methyltransferase, C-terminal domain"/>
    <property type="match status" value="1"/>
</dbReference>
<evidence type="ECO:0000259" key="10">
    <source>
        <dbReference type="Pfam" id="PF02870"/>
    </source>
</evidence>
<evidence type="ECO:0000256" key="4">
    <source>
        <dbReference type="ARBA" id="ARBA00022603"/>
    </source>
</evidence>
<comment type="caution">
    <text evidence="11">The sequence shown here is derived from an EMBL/GenBank/DDBJ whole genome shotgun (WGS) entry which is preliminary data.</text>
</comment>
<dbReference type="PATRIC" id="fig|1430899.3.peg.1988"/>
<feature type="domain" description="Methylated-DNA-[protein]-cysteine S-methyltransferase DNA binding" evidence="9">
    <location>
        <begin position="72"/>
        <end position="151"/>
    </location>
</feature>
<dbReference type="FunFam" id="1.10.10.10:FF:000214">
    <property type="entry name" value="Methylated-DNA--protein-cysteine methyltransferase"/>
    <property type="match status" value="1"/>
</dbReference>
<evidence type="ECO:0000256" key="6">
    <source>
        <dbReference type="ARBA" id="ARBA00022763"/>
    </source>
</evidence>
<dbReference type="PANTHER" id="PTHR10815:SF13">
    <property type="entry name" value="METHYLATED-DNA--PROTEIN-CYSTEINE METHYLTRANSFERASE"/>
    <property type="match status" value="1"/>
</dbReference>
<evidence type="ECO:0000313" key="11">
    <source>
        <dbReference type="EMBL" id="KMT58729.1"/>
    </source>
</evidence>
<dbReference type="GO" id="GO:0006281">
    <property type="term" value="P:DNA repair"/>
    <property type="evidence" value="ECO:0007669"/>
    <property type="project" value="UniProtKB-KW"/>
</dbReference>
<dbReference type="PROSITE" id="PS00374">
    <property type="entry name" value="MGMT"/>
    <property type="match status" value="1"/>
</dbReference>
<dbReference type="AlphaFoldDB" id="A0A0J8GCL9"/>
<dbReference type="EC" id="2.1.1.63" evidence="3"/>
<evidence type="ECO:0000313" key="12">
    <source>
        <dbReference type="Proteomes" id="UP000052258"/>
    </source>
</evidence>
<dbReference type="InterPro" id="IPR036388">
    <property type="entry name" value="WH-like_DNA-bd_sf"/>
</dbReference>
<sequence length="160" mass="18133">MEISSLESPLGKLDLVVQNSYVTRISYGAKGLHETGSQEEKRVMNQLKEELTAYFSGELQQFQIDFQISGTPFEQSVYQTLLTIPYGEFWSYKEVARAIQNESSVRAVGQANRKNPLPILVPCHRVVQENGKLGGYNGADFQTKVALLELEMNHKNDFWT</sequence>